<evidence type="ECO:0000313" key="1">
    <source>
        <dbReference type="EMBL" id="QTX32477.1"/>
    </source>
</evidence>
<name>A0A9Q7APD9_9BACT</name>
<proteinExistence type="predicted"/>
<keyword evidence="2" id="KW-1185">Reference proteome</keyword>
<accession>A0A9Q7APD9</accession>
<evidence type="ECO:0000313" key="2">
    <source>
        <dbReference type="Proteomes" id="UP000671879"/>
    </source>
</evidence>
<dbReference type="GO" id="GO:0016787">
    <property type="term" value="F:hydrolase activity"/>
    <property type="evidence" value="ECO:0007669"/>
    <property type="project" value="UniProtKB-KW"/>
</dbReference>
<keyword evidence="1" id="KW-0378">Hydrolase</keyword>
<protein>
    <submittedName>
        <fullName evidence="1">L-2-amino-thiazoline-4-carboxylic acid hydrolase</fullName>
    </submittedName>
</protein>
<dbReference type="RefSeq" id="WP_274373713.1">
    <property type="nucleotide sequence ID" value="NZ_CP072943.1"/>
</dbReference>
<dbReference type="Pfam" id="PF14196">
    <property type="entry name" value="ATC_hydrolase"/>
    <property type="match status" value="1"/>
</dbReference>
<dbReference type="EMBL" id="CP072943">
    <property type="protein sequence ID" value="QTX32477.1"/>
    <property type="molecule type" value="Genomic_DNA"/>
</dbReference>
<sequence>MNATMVEETRRLYETRLRFLAACLEVEAERLLPRGEALNVTEKAWERFVALLPELPYIGGEDNPLTENLLGAAYEMGFYELLEERGLDVEAVAAVNRAALALYTRQKCPPEGRAAMREAFFRAPSGGPDGPRKAFDGDWAARRVEPGEEDGFDFGVDYSRCAIVDLYRSRGAQRFLPYLCANDYAVFEELGLCLERTETIGNGASRCDFRFRREGRPRHVERVDGLAEFSKRP</sequence>
<dbReference type="KEGG" id="aram:KAR29_00560"/>
<organism evidence="1 2">
    <name type="scientific">Aminithiophilus ramosus</name>
    <dbReference type="NCBI Taxonomy" id="3029084"/>
    <lineage>
        <taxon>Bacteria</taxon>
        <taxon>Thermotogati</taxon>
        <taxon>Synergistota</taxon>
        <taxon>Synergistia</taxon>
        <taxon>Synergistales</taxon>
        <taxon>Aminithiophilaceae</taxon>
        <taxon>Aminithiophilus</taxon>
    </lineage>
</organism>
<reference evidence="2" key="1">
    <citation type="submission" date="2021-04" db="EMBL/GenBank/DDBJ databases">
        <title>A novel Synergistetes isolate from a pyrite-forming mixed culture.</title>
        <authorList>
            <person name="Bunk B."/>
            <person name="Sproer C."/>
            <person name="Spring S."/>
            <person name="Pester M."/>
        </authorList>
    </citation>
    <scope>NUCLEOTIDE SEQUENCE [LARGE SCALE GENOMIC DNA]</scope>
    <source>
        <strain evidence="2">J.5.4.2-T.3.5.2</strain>
    </source>
</reference>
<gene>
    <name evidence="1" type="ORF">KAR29_00560</name>
</gene>
<dbReference type="AlphaFoldDB" id="A0A9Q7APD9"/>
<dbReference type="InterPro" id="IPR026002">
    <property type="entry name" value="ATC_hydrolase-like"/>
</dbReference>
<dbReference type="Proteomes" id="UP000671879">
    <property type="component" value="Chromosome"/>
</dbReference>